<proteinExistence type="predicted"/>
<dbReference type="RefSeq" id="WP_070660796.1">
    <property type="nucleotide sequence ID" value="NZ_CALIIF010000006.1"/>
</dbReference>
<keyword evidence="3" id="KW-1185">Reference proteome</keyword>
<comment type="caution">
    <text evidence="2">The sequence shown here is derived from an EMBL/GenBank/DDBJ whole genome shotgun (WGS) entry which is preliminary data.</text>
</comment>
<dbReference type="AlphaFoldDB" id="A0A2A8D9D3"/>
<gene>
    <name evidence="2" type="ORF">CRM92_04065</name>
</gene>
<evidence type="ECO:0008006" key="4">
    <source>
        <dbReference type="Google" id="ProtNLM"/>
    </source>
</evidence>
<keyword evidence="1" id="KW-1133">Transmembrane helix</keyword>
<feature type="transmembrane region" description="Helical" evidence="1">
    <location>
        <begin position="6"/>
        <end position="25"/>
    </location>
</feature>
<dbReference type="EMBL" id="PDEV01000001">
    <property type="protein sequence ID" value="PEN17198.1"/>
    <property type="molecule type" value="Genomic_DNA"/>
</dbReference>
<organism evidence="2 3">
    <name type="scientific">Rothia dentocariosa</name>
    <dbReference type="NCBI Taxonomy" id="2047"/>
    <lineage>
        <taxon>Bacteria</taxon>
        <taxon>Bacillati</taxon>
        <taxon>Actinomycetota</taxon>
        <taxon>Actinomycetes</taxon>
        <taxon>Micrococcales</taxon>
        <taxon>Micrococcaceae</taxon>
        <taxon>Rothia</taxon>
    </lineage>
</organism>
<feature type="transmembrane region" description="Helical" evidence="1">
    <location>
        <begin position="96"/>
        <end position="114"/>
    </location>
</feature>
<evidence type="ECO:0000313" key="3">
    <source>
        <dbReference type="Proteomes" id="UP000219947"/>
    </source>
</evidence>
<feature type="transmembrane region" description="Helical" evidence="1">
    <location>
        <begin position="71"/>
        <end position="89"/>
    </location>
</feature>
<accession>A0A2A8D9D3</accession>
<dbReference type="Proteomes" id="UP000219947">
    <property type="component" value="Unassembled WGS sequence"/>
</dbReference>
<name>A0A2A8D9D3_9MICC</name>
<evidence type="ECO:0000313" key="2">
    <source>
        <dbReference type="EMBL" id="PEN17198.1"/>
    </source>
</evidence>
<protein>
    <recommendedName>
        <fullName evidence="4">DUF1304 domain-containing protein</fullName>
    </recommendedName>
</protein>
<reference evidence="2" key="1">
    <citation type="submission" date="2017-10" db="EMBL/GenBank/DDBJ databases">
        <title>Kefir isolates.</title>
        <authorList>
            <person name="Kim Y."/>
            <person name="Blasche S."/>
        </authorList>
    </citation>
    <scope>NUCLEOTIDE SEQUENCE [LARGE SCALE GENOMIC DNA]</scope>
    <source>
        <strain evidence="2">OG2-2</strain>
    </source>
</reference>
<keyword evidence="1" id="KW-0812">Transmembrane</keyword>
<keyword evidence="1" id="KW-0472">Membrane</keyword>
<evidence type="ECO:0000256" key="1">
    <source>
        <dbReference type="SAM" id="Phobius"/>
    </source>
</evidence>
<feature type="transmembrane region" description="Helical" evidence="1">
    <location>
        <begin position="45"/>
        <end position="65"/>
    </location>
</feature>
<sequence length="117" mass="12462">MNPVLLTINTISALITIASAVLAMYRPGLMVHASSVDANTRFYVYMYAVRAIPVGLAVLIAPFYFRGGAVALLLATFAVIQAGDAFIGWTRKEWGMVFFPSLSAAVHTVVALSVPGV</sequence>